<reference evidence="1" key="1">
    <citation type="submission" date="2020-03" db="EMBL/GenBank/DDBJ databases">
        <authorList>
            <person name="Weist P."/>
        </authorList>
    </citation>
    <scope>NUCLEOTIDE SEQUENCE</scope>
</reference>
<sequence>MVSSSPSVIKKCELPGLRAVMHHLSGGRSGGPELLMGQLGLEPCSCDKRIRTGHRRNPLRLHRATVQITHHIQSRESEASGAAARRPWCRPRTRRRSHLAWEHLGVSLEELENGVGKKDEGNSPLDLLP</sequence>
<comment type="caution">
    <text evidence="1">The sequence shown here is derived from an EMBL/GenBank/DDBJ whole genome shotgun (WGS) entry which is preliminary data.</text>
</comment>
<accession>A0A9N7UHQ3</accession>
<dbReference type="Proteomes" id="UP001153269">
    <property type="component" value="Unassembled WGS sequence"/>
</dbReference>
<organism evidence="1 2">
    <name type="scientific">Pleuronectes platessa</name>
    <name type="common">European plaice</name>
    <dbReference type="NCBI Taxonomy" id="8262"/>
    <lineage>
        <taxon>Eukaryota</taxon>
        <taxon>Metazoa</taxon>
        <taxon>Chordata</taxon>
        <taxon>Craniata</taxon>
        <taxon>Vertebrata</taxon>
        <taxon>Euteleostomi</taxon>
        <taxon>Actinopterygii</taxon>
        <taxon>Neopterygii</taxon>
        <taxon>Teleostei</taxon>
        <taxon>Neoteleostei</taxon>
        <taxon>Acanthomorphata</taxon>
        <taxon>Carangaria</taxon>
        <taxon>Pleuronectiformes</taxon>
        <taxon>Pleuronectoidei</taxon>
        <taxon>Pleuronectidae</taxon>
        <taxon>Pleuronectes</taxon>
    </lineage>
</organism>
<gene>
    <name evidence="1" type="ORF">PLEPLA_LOCUS18270</name>
</gene>
<evidence type="ECO:0000313" key="1">
    <source>
        <dbReference type="EMBL" id="CAB1430288.1"/>
    </source>
</evidence>
<evidence type="ECO:0000313" key="2">
    <source>
        <dbReference type="Proteomes" id="UP001153269"/>
    </source>
</evidence>
<keyword evidence="2" id="KW-1185">Reference proteome</keyword>
<name>A0A9N7UHQ3_PLEPL</name>
<protein>
    <submittedName>
        <fullName evidence="1">Uncharacterized protein</fullName>
    </submittedName>
</protein>
<proteinExistence type="predicted"/>
<dbReference type="AlphaFoldDB" id="A0A9N7UHQ3"/>
<dbReference type="EMBL" id="CADEAL010001224">
    <property type="protein sequence ID" value="CAB1430288.1"/>
    <property type="molecule type" value="Genomic_DNA"/>
</dbReference>